<feature type="chain" id="PRO_5041256831" evidence="2">
    <location>
        <begin position="19"/>
        <end position="113"/>
    </location>
</feature>
<dbReference type="GeneID" id="73323221"/>
<accession>A0AA37L5G0</accession>
<evidence type="ECO:0000256" key="2">
    <source>
        <dbReference type="SAM" id="SignalP"/>
    </source>
</evidence>
<keyword evidence="2" id="KW-0732">Signal</keyword>
<evidence type="ECO:0000313" key="4">
    <source>
        <dbReference type="Proteomes" id="UP001055115"/>
    </source>
</evidence>
<feature type="compositionally biased region" description="Polar residues" evidence="1">
    <location>
        <begin position="96"/>
        <end position="106"/>
    </location>
</feature>
<feature type="signal peptide" evidence="2">
    <location>
        <begin position="1"/>
        <end position="18"/>
    </location>
</feature>
<evidence type="ECO:0000256" key="1">
    <source>
        <dbReference type="SAM" id="MobiDB-lite"/>
    </source>
</evidence>
<proteinExistence type="predicted"/>
<dbReference type="AlphaFoldDB" id="A0AA37L5G0"/>
<sequence>MLSGQFLTVLGLVGFVAASPQIQLPPSGAADCPRTMCIDGINTECSIRWGGCYDMCKPNMRPTMPPCKSTLTRHPHIGSSEAQFAGPGWERADHQATGSDEATFQFDSAAHIE</sequence>
<dbReference type="RefSeq" id="XP_049124588.1">
    <property type="nucleotide sequence ID" value="XM_049268631.1"/>
</dbReference>
<name>A0AA37L5G0_9PEZI</name>
<keyword evidence="4" id="KW-1185">Reference proteome</keyword>
<dbReference type="EMBL" id="BQXU01000004">
    <property type="protein sequence ID" value="GKT42238.1"/>
    <property type="molecule type" value="Genomic_DNA"/>
</dbReference>
<evidence type="ECO:0000313" key="3">
    <source>
        <dbReference type="EMBL" id="GKT42238.1"/>
    </source>
</evidence>
<reference evidence="3 4" key="1">
    <citation type="submission" date="2022-03" db="EMBL/GenBank/DDBJ databases">
        <title>Genome data of Colletotrichum spp.</title>
        <authorList>
            <person name="Utami Y.D."/>
            <person name="Hiruma K."/>
        </authorList>
    </citation>
    <scope>NUCLEOTIDE SEQUENCE [LARGE SCALE GENOMIC DNA]</scope>
    <source>
        <strain evidence="3 4">MAFF 239500</strain>
    </source>
</reference>
<dbReference type="Proteomes" id="UP001055115">
    <property type="component" value="Unassembled WGS sequence"/>
</dbReference>
<comment type="caution">
    <text evidence="3">The sequence shown here is derived from an EMBL/GenBank/DDBJ whole genome shotgun (WGS) entry which is preliminary data.</text>
</comment>
<feature type="region of interest" description="Disordered" evidence="1">
    <location>
        <begin position="78"/>
        <end position="113"/>
    </location>
</feature>
<gene>
    <name evidence="3" type="ORF">ColSpa_02419</name>
</gene>
<protein>
    <submittedName>
        <fullName evidence="3">Uncharacterized protein</fullName>
    </submittedName>
</protein>
<organism evidence="3 4">
    <name type="scientific">Colletotrichum spaethianum</name>
    <dbReference type="NCBI Taxonomy" id="700344"/>
    <lineage>
        <taxon>Eukaryota</taxon>
        <taxon>Fungi</taxon>
        <taxon>Dikarya</taxon>
        <taxon>Ascomycota</taxon>
        <taxon>Pezizomycotina</taxon>
        <taxon>Sordariomycetes</taxon>
        <taxon>Hypocreomycetidae</taxon>
        <taxon>Glomerellales</taxon>
        <taxon>Glomerellaceae</taxon>
        <taxon>Colletotrichum</taxon>
        <taxon>Colletotrichum spaethianum species complex</taxon>
    </lineage>
</organism>